<dbReference type="CDD" id="cd06257">
    <property type="entry name" value="DnaJ"/>
    <property type="match status" value="1"/>
</dbReference>
<dbReference type="SMART" id="SM00355">
    <property type="entry name" value="ZnF_C2H2"/>
    <property type="match status" value="2"/>
</dbReference>
<organism evidence="8">
    <name type="scientific">Botryllus schlosseri</name>
    <name type="common">Golden star tunicate</name>
    <name type="synonym">Alcyonium schlosseri</name>
    <dbReference type="NCBI Taxonomy" id="30301"/>
    <lineage>
        <taxon>Eukaryota</taxon>
        <taxon>Metazoa</taxon>
        <taxon>Chordata</taxon>
        <taxon>Tunicata</taxon>
        <taxon>Ascidiacea</taxon>
        <taxon>Stolidobranchia</taxon>
        <taxon>Styelidae</taxon>
        <taxon>Botryllus</taxon>
    </lineage>
</organism>
<dbReference type="SUPFAM" id="SSF46565">
    <property type="entry name" value="Chaperone J-domain"/>
    <property type="match status" value="1"/>
</dbReference>
<evidence type="ECO:0000256" key="1">
    <source>
        <dbReference type="ARBA" id="ARBA00022723"/>
    </source>
</evidence>
<feature type="region of interest" description="Disordered" evidence="6">
    <location>
        <begin position="281"/>
        <end position="303"/>
    </location>
</feature>
<dbReference type="PANTHER" id="PTHR44029">
    <property type="entry name" value="DNAJ HOMOLOG SUBFAMILY C MEMBER 21"/>
    <property type="match status" value="1"/>
</dbReference>
<keyword evidence="5" id="KW-0175">Coiled coil</keyword>
<dbReference type="SUPFAM" id="SSF57667">
    <property type="entry name" value="beta-beta-alpha zinc fingers"/>
    <property type="match status" value="1"/>
</dbReference>
<dbReference type="InterPro" id="IPR001623">
    <property type="entry name" value="DnaJ_domain"/>
</dbReference>
<keyword evidence="3" id="KW-0862">Zinc</keyword>
<dbReference type="InterPro" id="IPR013087">
    <property type="entry name" value="Znf_C2H2_type"/>
</dbReference>
<evidence type="ECO:0000256" key="4">
    <source>
        <dbReference type="ARBA" id="ARBA00074367"/>
    </source>
</evidence>
<dbReference type="InterPro" id="IPR051964">
    <property type="entry name" value="Chaperone_stress_response"/>
</dbReference>
<sequence>MECHYAILGVELNADDGAIKKAYRKAALKYHPDKNPNCLEEATEKFRLVQAAYDVLSDPQERAWYDRHREEILHRKKYENYKENSFDLWEYFSPSAYKGFGDDANGFYAVYRDVFKKIDVEDQPFKDEGSAGDEWMPCFGSSESDYDDVVHEFYSSWQSYCTHLSYVWESQYDVKEAPNRRVARLVEKENKKVRDKHKKKRNELVRELVSFVRKRDPRVKAHKAELERIATEQAVKAEERRMSEMRAKAEEAALYDQENFEELAKHNERVSQLENMMRDEFGFSSDEDSDNSDQNSEEEQEYSDDMFCVACNKMFKSVMGMRNHQKSKKHKENMNRLKQEMQEEASVDDITEDPNREEIEDEVDDRKLTKKQKKQKRQQQKLLSNMMESEPLKTKDFEERIDPVQKSDEVPKLETEFDGDIAENEKSIADDIGNTSDCNADNETSVISDEKPQIKKKRQKKKGKAMPQVATDSNSESLGCGKCNQVFPSRNKLFQHLKKTGHSLLINEDKSNKRKNTKSLR</sequence>
<evidence type="ECO:0000256" key="3">
    <source>
        <dbReference type="ARBA" id="ARBA00022833"/>
    </source>
</evidence>
<dbReference type="AlphaFoldDB" id="V9M0J8"/>
<dbReference type="PANTHER" id="PTHR44029:SF1">
    <property type="entry name" value="DNAJ HOMOLOG SUBFAMILY C MEMBER 21"/>
    <property type="match status" value="1"/>
</dbReference>
<dbReference type="Pfam" id="PF21884">
    <property type="entry name" value="ZUO1-like_ZHD"/>
    <property type="match status" value="1"/>
</dbReference>
<dbReference type="SMART" id="SM00451">
    <property type="entry name" value="ZnF_U1"/>
    <property type="match status" value="1"/>
</dbReference>
<protein>
    <recommendedName>
        <fullName evidence="4">DnaJ homolog subfamily C member 21</fullName>
    </recommendedName>
</protein>
<dbReference type="Gene3D" id="1.10.287.110">
    <property type="entry name" value="DnaJ domain"/>
    <property type="match status" value="1"/>
</dbReference>
<feature type="compositionally biased region" description="Basic residues" evidence="6">
    <location>
        <begin position="512"/>
        <end position="521"/>
    </location>
</feature>
<feature type="compositionally biased region" description="Acidic residues" evidence="6">
    <location>
        <begin position="342"/>
        <end position="352"/>
    </location>
</feature>
<dbReference type="PROSITE" id="PS00028">
    <property type="entry name" value="ZINC_FINGER_C2H2_1"/>
    <property type="match status" value="2"/>
</dbReference>
<feature type="compositionally biased region" description="Basic residues" evidence="6">
    <location>
        <begin position="454"/>
        <end position="464"/>
    </location>
</feature>
<feature type="domain" description="J" evidence="7">
    <location>
        <begin position="3"/>
        <end position="69"/>
    </location>
</feature>
<keyword evidence="1" id="KW-0479">Metal-binding</keyword>
<feature type="compositionally biased region" description="Acidic residues" evidence="6">
    <location>
        <begin position="285"/>
        <end position="303"/>
    </location>
</feature>
<feature type="compositionally biased region" description="Basic residues" evidence="6">
    <location>
        <begin position="368"/>
        <end position="379"/>
    </location>
</feature>
<evidence type="ECO:0000256" key="6">
    <source>
        <dbReference type="SAM" id="MobiDB-lite"/>
    </source>
</evidence>
<dbReference type="PROSITE" id="PS50076">
    <property type="entry name" value="DNAJ_2"/>
    <property type="match status" value="1"/>
</dbReference>
<dbReference type="GO" id="GO:0003676">
    <property type="term" value="F:nucleic acid binding"/>
    <property type="evidence" value="ECO:0007669"/>
    <property type="project" value="InterPro"/>
</dbReference>
<feature type="region of interest" description="Disordered" evidence="6">
    <location>
        <begin position="428"/>
        <end position="480"/>
    </location>
</feature>
<dbReference type="GO" id="GO:0008270">
    <property type="term" value="F:zinc ion binding"/>
    <property type="evidence" value="ECO:0007669"/>
    <property type="project" value="UniProtKB-KW"/>
</dbReference>
<dbReference type="InterPro" id="IPR036869">
    <property type="entry name" value="J_dom_sf"/>
</dbReference>
<dbReference type="InterPro" id="IPR003604">
    <property type="entry name" value="Matrin/U1-like-C_Znf_C2H2"/>
</dbReference>
<dbReference type="Pfam" id="PF00226">
    <property type="entry name" value="DnaJ"/>
    <property type="match status" value="1"/>
</dbReference>
<proteinExistence type="predicted"/>
<dbReference type="PRINTS" id="PR00625">
    <property type="entry name" value="JDOMAIN"/>
</dbReference>
<dbReference type="InterPro" id="IPR018253">
    <property type="entry name" value="DnaJ_domain_CS"/>
</dbReference>
<dbReference type="InterPro" id="IPR036236">
    <property type="entry name" value="Znf_C2H2_sf"/>
</dbReference>
<dbReference type="InterPro" id="IPR054076">
    <property type="entry name" value="ZUO1-like_ZHD"/>
</dbReference>
<accession>V9M0J8</accession>
<dbReference type="PROSITE" id="PS00636">
    <property type="entry name" value="DNAJ_1"/>
    <property type="match status" value="1"/>
</dbReference>
<dbReference type="EMBL" id="KC331154">
    <property type="protein sequence ID" value="AGB51309.1"/>
    <property type="molecule type" value="Genomic_DNA"/>
</dbReference>
<evidence type="ECO:0000256" key="5">
    <source>
        <dbReference type="SAM" id="Coils"/>
    </source>
</evidence>
<evidence type="ECO:0000259" key="7">
    <source>
        <dbReference type="PROSITE" id="PS50076"/>
    </source>
</evidence>
<dbReference type="SMART" id="SM00271">
    <property type="entry name" value="DnaJ"/>
    <property type="match status" value="1"/>
</dbReference>
<dbReference type="InterPro" id="IPR022755">
    <property type="entry name" value="Znf_C2H2_jaz"/>
</dbReference>
<dbReference type="FunFam" id="1.10.287.110:FF:000046">
    <property type="entry name" value="dnaJ homolog subfamily C member 21"/>
    <property type="match status" value="1"/>
</dbReference>
<name>V9M0J8_BOTSH</name>
<feature type="region of interest" description="Disordered" evidence="6">
    <location>
        <begin position="342"/>
        <end position="388"/>
    </location>
</feature>
<dbReference type="Gene3D" id="3.30.160.60">
    <property type="entry name" value="Classic Zinc Finger"/>
    <property type="match status" value="1"/>
</dbReference>
<feature type="coiled-coil region" evidence="5">
    <location>
        <begin position="183"/>
        <end position="248"/>
    </location>
</feature>
<keyword evidence="2" id="KW-0863">Zinc-finger</keyword>
<evidence type="ECO:0000313" key="8">
    <source>
        <dbReference type="EMBL" id="AGB51309.1"/>
    </source>
</evidence>
<reference evidence="8" key="1">
    <citation type="submission" date="2012-12" db="EMBL/GenBank/DDBJ databases">
        <title>Molecular evolution of a polymorphic HSP40-like protein encoded in the histocompatibility locus of an invertebrate chordate.</title>
        <authorList>
            <person name="Nydam M.L."/>
            <person name="Hoang T."/>
            <person name="Shanley K."/>
            <person name="De Tomaso A."/>
        </authorList>
    </citation>
    <scope>NUCLEOTIDE SEQUENCE</scope>
</reference>
<feature type="compositionally biased region" description="Polar residues" evidence="6">
    <location>
        <begin position="433"/>
        <end position="447"/>
    </location>
</feature>
<dbReference type="GO" id="GO:0005737">
    <property type="term" value="C:cytoplasm"/>
    <property type="evidence" value="ECO:0007669"/>
    <property type="project" value="TreeGrafter"/>
</dbReference>
<evidence type="ECO:0000256" key="2">
    <source>
        <dbReference type="ARBA" id="ARBA00022771"/>
    </source>
</evidence>
<feature type="region of interest" description="Disordered" evidence="6">
    <location>
        <begin position="501"/>
        <end position="521"/>
    </location>
</feature>
<dbReference type="Pfam" id="PF12171">
    <property type="entry name" value="zf-C2H2_jaz"/>
    <property type="match status" value="1"/>
</dbReference>